<protein>
    <submittedName>
        <fullName evidence="3">Uncharacterized protein</fullName>
    </submittedName>
</protein>
<dbReference type="Proteomes" id="UP000199481">
    <property type="component" value="Unassembled WGS sequence"/>
</dbReference>
<sequence>MSKSFEPIIKRQKSSLQEKNVSIKGTNDFGRSPIHSPNDLPIENKKTQIQKQFKVQEKKVPENFFKATKTAKLSPDVLLRLNTLKPFIEELEEMDKSTVNDMMQMLIESYVNARLTNRQREGYNQMYEHLYEHSKK</sequence>
<evidence type="ECO:0000313" key="3">
    <source>
        <dbReference type="EMBL" id="SDQ02553.1"/>
    </source>
</evidence>
<reference evidence="3" key="1">
    <citation type="submission" date="2016-10" db="EMBL/GenBank/DDBJ databases">
        <authorList>
            <person name="de Groot N.N."/>
        </authorList>
    </citation>
    <scope>NUCLEOTIDE SEQUENCE [LARGE SCALE GENOMIC DNA]</scope>
    <source>
        <strain evidence="3">MPL-11</strain>
    </source>
</reference>
<feature type="region of interest" description="Disordered" evidence="1">
    <location>
        <begin position="1"/>
        <end position="44"/>
    </location>
</feature>
<dbReference type="RefSeq" id="WP_007723333.1">
    <property type="nucleotide sequence ID" value="NZ_FNJW01000002.1"/>
</dbReference>
<dbReference type="EMBL" id="FNJW01000002">
    <property type="protein sequence ID" value="SDQ02513.1"/>
    <property type="molecule type" value="Genomic_DNA"/>
</dbReference>
<name>A0A1H0XI11_9LACT</name>
<evidence type="ECO:0000256" key="1">
    <source>
        <dbReference type="SAM" id="MobiDB-lite"/>
    </source>
</evidence>
<accession>A0A1H0XI11</accession>
<organism evidence="3 4">
    <name type="scientific">Carnobacterium viridans</name>
    <dbReference type="NCBI Taxonomy" id="174587"/>
    <lineage>
        <taxon>Bacteria</taxon>
        <taxon>Bacillati</taxon>
        <taxon>Bacillota</taxon>
        <taxon>Bacilli</taxon>
        <taxon>Lactobacillales</taxon>
        <taxon>Carnobacteriaceae</taxon>
        <taxon>Carnobacterium</taxon>
    </lineage>
</organism>
<feature type="compositionally biased region" description="Polar residues" evidence="1">
    <location>
        <begin position="14"/>
        <end position="25"/>
    </location>
</feature>
<proteinExistence type="predicted"/>
<dbReference type="OrthoDB" id="2189106at2"/>
<dbReference type="AlphaFoldDB" id="A0A1H0XI11"/>
<reference evidence="4" key="2">
    <citation type="submission" date="2016-10" db="EMBL/GenBank/DDBJ databases">
        <authorList>
            <person name="Varghese N."/>
            <person name="Submissions S."/>
        </authorList>
    </citation>
    <scope>NUCLEOTIDE SEQUENCE [LARGE SCALE GENOMIC DNA]</scope>
    <source>
        <strain evidence="4">MPL-11</strain>
    </source>
</reference>
<gene>
    <name evidence="2" type="ORF">SAMN04487752_0015</name>
    <name evidence="3" type="ORF">SAMN04487752_0061</name>
</gene>
<keyword evidence="4" id="KW-1185">Reference proteome</keyword>
<dbReference type="EMBL" id="FNJW01000002">
    <property type="protein sequence ID" value="SDQ02553.1"/>
    <property type="molecule type" value="Genomic_DNA"/>
</dbReference>
<evidence type="ECO:0000313" key="2">
    <source>
        <dbReference type="EMBL" id="SDQ02513.1"/>
    </source>
</evidence>
<evidence type="ECO:0000313" key="4">
    <source>
        <dbReference type="Proteomes" id="UP000199481"/>
    </source>
</evidence>